<gene>
    <name evidence="1" type="ORF">B296_00038292</name>
</gene>
<dbReference type="Proteomes" id="UP000287651">
    <property type="component" value="Unassembled WGS sequence"/>
</dbReference>
<name>A0A426WYX8_ENSVE</name>
<organism evidence="1 2">
    <name type="scientific">Ensete ventricosum</name>
    <name type="common">Abyssinian banana</name>
    <name type="synonym">Musa ensete</name>
    <dbReference type="NCBI Taxonomy" id="4639"/>
    <lineage>
        <taxon>Eukaryota</taxon>
        <taxon>Viridiplantae</taxon>
        <taxon>Streptophyta</taxon>
        <taxon>Embryophyta</taxon>
        <taxon>Tracheophyta</taxon>
        <taxon>Spermatophyta</taxon>
        <taxon>Magnoliopsida</taxon>
        <taxon>Liliopsida</taxon>
        <taxon>Zingiberales</taxon>
        <taxon>Musaceae</taxon>
        <taxon>Ensete</taxon>
    </lineage>
</organism>
<comment type="caution">
    <text evidence="1">The sequence shown here is derived from an EMBL/GenBank/DDBJ whole genome shotgun (WGS) entry which is preliminary data.</text>
</comment>
<protein>
    <submittedName>
        <fullName evidence="1">Uncharacterized protein</fullName>
    </submittedName>
</protein>
<evidence type="ECO:0000313" key="2">
    <source>
        <dbReference type="Proteomes" id="UP000287651"/>
    </source>
</evidence>
<reference evidence="1 2" key="1">
    <citation type="journal article" date="2014" name="Agronomy (Basel)">
        <title>A Draft Genome Sequence for Ensete ventricosum, the Drought-Tolerant Tree Against Hunger.</title>
        <authorList>
            <person name="Harrison J."/>
            <person name="Moore K.A."/>
            <person name="Paszkiewicz K."/>
            <person name="Jones T."/>
            <person name="Grant M."/>
            <person name="Ambacheew D."/>
            <person name="Muzemil S."/>
            <person name="Studholme D.J."/>
        </authorList>
    </citation>
    <scope>NUCLEOTIDE SEQUENCE [LARGE SCALE GENOMIC DNA]</scope>
</reference>
<dbReference type="AlphaFoldDB" id="A0A426WYX8"/>
<proteinExistence type="predicted"/>
<evidence type="ECO:0000313" key="1">
    <source>
        <dbReference type="EMBL" id="RRT32487.1"/>
    </source>
</evidence>
<sequence>MGSRTCTVSRKNTMVKNFAQSYARFEFPSVFCAPSRKLNNTGHSRRISP</sequence>
<accession>A0A426WYX8</accession>
<dbReference type="EMBL" id="AMZH03031848">
    <property type="protein sequence ID" value="RRT32487.1"/>
    <property type="molecule type" value="Genomic_DNA"/>
</dbReference>